<organism evidence="2 3">
    <name type="scientific">Nonlabens agnitus</name>
    <dbReference type="NCBI Taxonomy" id="870484"/>
    <lineage>
        <taxon>Bacteria</taxon>
        <taxon>Pseudomonadati</taxon>
        <taxon>Bacteroidota</taxon>
        <taxon>Flavobacteriia</taxon>
        <taxon>Flavobacteriales</taxon>
        <taxon>Flavobacteriaceae</taxon>
        <taxon>Nonlabens</taxon>
    </lineage>
</organism>
<dbReference type="InterPro" id="IPR026341">
    <property type="entry name" value="T9SS_type_B"/>
</dbReference>
<accession>A0A2S9WTJ4</accession>
<dbReference type="InterPro" id="IPR013783">
    <property type="entry name" value="Ig-like_fold"/>
</dbReference>
<dbReference type="EMBL" id="MQUC01000003">
    <property type="protein sequence ID" value="PRP66812.1"/>
    <property type="molecule type" value="Genomic_DNA"/>
</dbReference>
<dbReference type="AlphaFoldDB" id="A0A2S9WTJ4"/>
<dbReference type="SUPFAM" id="SSF49299">
    <property type="entry name" value="PKD domain"/>
    <property type="match status" value="1"/>
</dbReference>
<comment type="caution">
    <text evidence="2">The sequence shown here is derived from an EMBL/GenBank/DDBJ whole genome shotgun (WGS) entry which is preliminary data.</text>
</comment>
<feature type="chain" id="PRO_5015455040" description="PKD domain-containing protein" evidence="1">
    <location>
        <begin position="21"/>
        <end position="684"/>
    </location>
</feature>
<keyword evidence="3" id="KW-1185">Reference proteome</keyword>
<dbReference type="Proteomes" id="UP000239532">
    <property type="component" value="Unassembled WGS sequence"/>
</dbReference>
<dbReference type="OrthoDB" id="9765926at2"/>
<sequence>MNKKILPYVMMLLCFAFAKAQLESSQWFFGEHAGIDFRSGTIAPTTISQMQTGEGCATLSDEDGNLLFYTDGSTVYNRNHEIMVNGTGLKGNSSSTSSAVAVPFPESNNLFYIFTVDTDDLVYRLAEGMHYSIVDMTLDNGNGAILQDSKNTRVLERTSEKLTAIENGTNTGYWIITQFEDKFYSYELTASGLSMSPVVSQVDPFIELLDFFITNVDVAAMRGYIKVNSSGTKLAAAHFSNNTLADFNGITSILEARSLAYAQGGELYIYDFDNNTGIVSNPVPLLIREDEGSYYGIEFSPDGNYLYAEVDYLRPSTTSIFEFVGGEIAQFNLNATDIAASKRTIYQDQNQLFRGALQLGIDGKIYHSRINQNALSVISNPNDNNIPVNYGFNEQPLQPGTLSVYGLPIFVQSFFQEFEIKLENGCDGDAITYSLETNTQEYNVVWDFGDPALGSANSSSDREGIIEFSAAGNYEVTAVVSTLFQTITLAKTITIYPQVQINDLDLNLTECDLGPNATFFDLSGIAASINPNQDQNVSIHETRDAAIDNTNAINATLPFLINSSEQTLYIRVANENCYQIVELLLTIVKCPVQVFNTLTPNDDGANDSLQINGLRDIYDDFRISIFNRYGRLVWNGDATTANWDGTSNIAGTNGDLLPAGTYYYVIQLNDPEVNDPAGYIYLTY</sequence>
<feature type="signal peptide" evidence="1">
    <location>
        <begin position="1"/>
        <end position="20"/>
    </location>
</feature>
<reference evidence="2 3" key="1">
    <citation type="submission" date="2016-11" db="EMBL/GenBank/DDBJ databases">
        <title>Trade-off between light-utilization and light-protection in marine flavobacteria.</title>
        <authorList>
            <person name="Kumagai Y."/>
        </authorList>
    </citation>
    <scope>NUCLEOTIDE SEQUENCE [LARGE SCALE GENOMIC DNA]</scope>
    <source>
        <strain evidence="2 3">JCM 17109</strain>
    </source>
</reference>
<dbReference type="RefSeq" id="WP_105982602.1">
    <property type="nucleotide sequence ID" value="NZ_MQUC01000003.1"/>
</dbReference>
<dbReference type="Gene3D" id="2.60.40.10">
    <property type="entry name" value="Immunoglobulins"/>
    <property type="match status" value="1"/>
</dbReference>
<evidence type="ECO:0008006" key="4">
    <source>
        <dbReference type="Google" id="ProtNLM"/>
    </source>
</evidence>
<name>A0A2S9WTJ4_9FLAO</name>
<keyword evidence="1" id="KW-0732">Signal</keyword>
<evidence type="ECO:0000313" key="2">
    <source>
        <dbReference type="EMBL" id="PRP66812.1"/>
    </source>
</evidence>
<proteinExistence type="predicted"/>
<evidence type="ECO:0000313" key="3">
    <source>
        <dbReference type="Proteomes" id="UP000239532"/>
    </source>
</evidence>
<gene>
    <name evidence="2" type="ORF">BST86_06700</name>
</gene>
<dbReference type="NCBIfam" id="TIGR04131">
    <property type="entry name" value="Bac_Flav_CTERM"/>
    <property type="match status" value="1"/>
</dbReference>
<evidence type="ECO:0000256" key="1">
    <source>
        <dbReference type="SAM" id="SignalP"/>
    </source>
</evidence>
<dbReference type="Pfam" id="PF13585">
    <property type="entry name" value="CHU_C"/>
    <property type="match status" value="1"/>
</dbReference>
<dbReference type="SUPFAM" id="SSF82171">
    <property type="entry name" value="DPP6 N-terminal domain-like"/>
    <property type="match status" value="1"/>
</dbReference>
<protein>
    <recommendedName>
        <fullName evidence="4">PKD domain-containing protein</fullName>
    </recommendedName>
</protein>
<dbReference type="InterPro" id="IPR035986">
    <property type="entry name" value="PKD_dom_sf"/>
</dbReference>